<dbReference type="AlphaFoldDB" id="A0A0C4E9W8"/>
<dbReference type="eggNOG" id="ENOG502RN9P">
    <property type="taxonomic scope" value="Eukaryota"/>
</dbReference>
<organism evidence="3 4">
    <name type="scientific">Magnaporthiopsis poae (strain ATCC 64411 / 73-15)</name>
    <name type="common">Kentucky bluegrass fungus</name>
    <name type="synonym">Magnaporthe poae</name>
    <dbReference type="NCBI Taxonomy" id="644358"/>
    <lineage>
        <taxon>Eukaryota</taxon>
        <taxon>Fungi</taxon>
        <taxon>Dikarya</taxon>
        <taxon>Ascomycota</taxon>
        <taxon>Pezizomycotina</taxon>
        <taxon>Sordariomycetes</taxon>
        <taxon>Sordariomycetidae</taxon>
        <taxon>Magnaporthales</taxon>
        <taxon>Magnaporthaceae</taxon>
        <taxon>Magnaporthiopsis</taxon>
    </lineage>
</organism>
<protein>
    <submittedName>
        <fullName evidence="2 3">Uncharacterized protein</fullName>
    </submittedName>
</protein>
<dbReference type="OrthoDB" id="10636082at2759"/>
<evidence type="ECO:0000256" key="1">
    <source>
        <dbReference type="SAM" id="MobiDB-lite"/>
    </source>
</evidence>
<feature type="compositionally biased region" description="Basic and acidic residues" evidence="1">
    <location>
        <begin position="16"/>
        <end position="29"/>
    </location>
</feature>
<feature type="compositionally biased region" description="Basic and acidic residues" evidence="1">
    <location>
        <begin position="289"/>
        <end position="302"/>
    </location>
</feature>
<evidence type="ECO:0000313" key="3">
    <source>
        <dbReference type="EnsemblFungi" id="MAPG_09418T0"/>
    </source>
</evidence>
<reference evidence="2" key="3">
    <citation type="submission" date="2011-03" db="EMBL/GenBank/DDBJ databases">
        <title>Annotation of Magnaporthe poae ATCC 64411.</title>
        <authorList>
            <person name="Ma L.-J."/>
            <person name="Dead R."/>
            <person name="Young S.K."/>
            <person name="Zeng Q."/>
            <person name="Gargeya S."/>
            <person name="Fitzgerald M."/>
            <person name="Haas B."/>
            <person name="Abouelleil A."/>
            <person name="Alvarado L."/>
            <person name="Arachchi H.M."/>
            <person name="Berlin A."/>
            <person name="Brown A."/>
            <person name="Chapman S.B."/>
            <person name="Chen Z."/>
            <person name="Dunbar C."/>
            <person name="Freedman E."/>
            <person name="Gearin G."/>
            <person name="Gellesch M."/>
            <person name="Goldberg J."/>
            <person name="Griggs A."/>
            <person name="Gujja S."/>
            <person name="Heiman D."/>
            <person name="Howarth C."/>
            <person name="Larson L."/>
            <person name="Lui A."/>
            <person name="MacDonald P.J.P."/>
            <person name="Mehta T."/>
            <person name="Montmayeur A."/>
            <person name="Murphy C."/>
            <person name="Neiman D."/>
            <person name="Pearson M."/>
            <person name="Priest M."/>
            <person name="Roberts A."/>
            <person name="Saif S."/>
            <person name="Shea T."/>
            <person name="Shenoy N."/>
            <person name="Sisk P."/>
            <person name="Stolte C."/>
            <person name="Sykes S."/>
            <person name="Yandava C."/>
            <person name="Wortman J."/>
            <person name="Nusbaum C."/>
            <person name="Birren B."/>
        </authorList>
    </citation>
    <scope>NUCLEOTIDE SEQUENCE</scope>
    <source>
        <strain evidence="2">ATCC 64411</strain>
    </source>
</reference>
<feature type="region of interest" description="Disordered" evidence="1">
    <location>
        <begin position="1"/>
        <end position="40"/>
    </location>
</feature>
<reference evidence="4" key="1">
    <citation type="submission" date="2010-05" db="EMBL/GenBank/DDBJ databases">
        <title>The genome sequence of Magnaporthe poae strain ATCC 64411.</title>
        <authorList>
            <person name="Ma L.-J."/>
            <person name="Dead R."/>
            <person name="Young S."/>
            <person name="Zeng Q."/>
            <person name="Koehrsen M."/>
            <person name="Alvarado L."/>
            <person name="Berlin A."/>
            <person name="Chapman S.B."/>
            <person name="Chen Z."/>
            <person name="Freedman E."/>
            <person name="Gellesch M."/>
            <person name="Goldberg J."/>
            <person name="Griggs A."/>
            <person name="Gujja S."/>
            <person name="Heilman E.R."/>
            <person name="Heiman D."/>
            <person name="Hepburn T."/>
            <person name="Howarth C."/>
            <person name="Jen D."/>
            <person name="Larson L."/>
            <person name="Mehta T."/>
            <person name="Neiman D."/>
            <person name="Pearson M."/>
            <person name="Roberts A."/>
            <person name="Saif S."/>
            <person name="Shea T."/>
            <person name="Shenoy N."/>
            <person name="Sisk P."/>
            <person name="Stolte C."/>
            <person name="Sykes S."/>
            <person name="Walk T."/>
            <person name="White J."/>
            <person name="Yandava C."/>
            <person name="Haas B."/>
            <person name="Nusbaum C."/>
            <person name="Birren B."/>
        </authorList>
    </citation>
    <scope>NUCLEOTIDE SEQUENCE [LARGE SCALE GENOMIC DNA]</scope>
    <source>
        <strain evidence="4">ATCC 64411 / 73-15</strain>
    </source>
</reference>
<dbReference type="STRING" id="644358.A0A0C4E9W8"/>
<reference evidence="3" key="5">
    <citation type="submission" date="2015-06" db="UniProtKB">
        <authorList>
            <consortium name="EnsemblFungi"/>
        </authorList>
    </citation>
    <scope>IDENTIFICATION</scope>
    <source>
        <strain evidence="3">ATCC 64411</strain>
    </source>
</reference>
<sequence>MPVRKAKHKDGMSVGADKRYHDEGQDTKGKQPAQAPDEPSRILNNAVAVAKSDWNRHLASTPHNSTEANYTFRAIMDDMEDAHKKALQALSQSVAAALNQQQACGGTGVMVVRLDKASEDDLVTRFDDKLKILHRLHEEFVASRLETHHRGMRSHMSAIGNRVISGREIANAPVLPDEYAVRTDATPASAGESSTTTTAQQTVAAAAVSTVAPPTTTKAPLRTCDCYNETHAPPPPPPLFTTRVSATELNSLGSMRPNKGRKSGGHLPDTTPGGSSSHRETRSYTPSPPRRDEKKRRVERGN</sequence>
<reference evidence="2" key="2">
    <citation type="submission" date="2010-05" db="EMBL/GenBank/DDBJ databases">
        <title>The Genome Sequence of Magnaporthe poae strain ATCC 64411.</title>
        <authorList>
            <consortium name="The Broad Institute Genome Sequencing Platform"/>
            <consortium name="Broad Institute Genome Sequencing Center for Infectious Disease"/>
            <person name="Ma L.-J."/>
            <person name="Dead R."/>
            <person name="Young S."/>
            <person name="Zeng Q."/>
            <person name="Koehrsen M."/>
            <person name="Alvarado L."/>
            <person name="Berlin A."/>
            <person name="Chapman S.B."/>
            <person name="Chen Z."/>
            <person name="Freedman E."/>
            <person name="Gellesch M."/>
            <person name="Goldberg J."/>
            <person name="Griggs A."/>
            <person name="Gujja S."/>
            <person name="Heilman E.R."/>
            <person name="Heiman D."/>
            <person name="Hepburn T."/>
            <person name="Howarth C."/>
            <person name="Jen D."/>
            <person name="Larson L."/>
            <person name="Mehta T."/>
            <person name="Neiman D."/>
            <person name="Pearson M."/>
            <person name="Roberts A."/>
            <person name="Saif S."/>
            <person name="Shea T."/>
            <person name="Shenoy N."/>
            <person name="Sisk P."/>
            <person name="Stolte C."/>
            <person name="Sykes S."/>
            <person name="Walk T."/>
            <person name="White J."/>
            <person name="Yandava C."/>
            <person name="Haas B."/>
            <person name="Nusbaum C."/>
            <person name="Birren B."/>
        </authorList>
    </citation>
    <scope>NUCLEOTIDE SEQUENCE</scope>
    <source>
        <strain evidence="2">ATCC 64411</strain>
    </source>
</reference>
<keyword evidence="4" id="KW-1185">Reference proteome</keyword>
<gene>
    <name evidence="2" type="ORF">MAPG_09418</name>
</gene>
<dbReference type="EMBL" id="GL876976">
    <property type="protein sequence ID" value="KLU90893.1"/>
    <property type="molecule type" value="Genomic_DNA"/>
</dbReference>
<dbReference type="VEuPathDB" id="FungiDB:MAPG_09418"/>
<dbReference type="EMBL" id="ADBL01002403">
    <property type="status" value="NOT_ANNOTATED_CDS"/>
    <property type="molecule type" value="Genomic_DNA"/>
</dbReference>
<feature type="region of interest" description="Disordered" evidence="1">
    <location>
        <begin position="251"/>
        <end position="302"/>
    </location>
</feature>
<dbReference type="Proteomes" id="UP000011715">
    <property type="component" value="Unassembled WGS sequence"/>
</dbReference>
<dbReference type="EnsemblFungi" id="MAPG_09418T0">
    <property type="protein sequence ID" value="MAPG_09418T0"/>
    <property type="gene ID" value="MAPG_09418"/>
</dbReference>
<proteinExistence type="predicted"/>
<name>A0A0C4E9W8_MAGP6</name>
<accession>A0A0C4E9W8</accession>
<reference evidence="3" key="4">
    <citation type="journal article" date="2015" name="G3 (Bethesda)">
        <title>Genome sequences of three phytopathogenic species of the Magnaporthaceae family of fungi.</title>
        <authorList>
            <person name="Okagaki L.H."/>
            <person name="Nunes C.C."/>
            <person name="Sailsbery J."/>
            <person name="Clay B."/>
            <person name="Brown D."/>
            <person name="John T."/>
            <person name="Oh Y."/>
            <person name="Young N."/>
            <person name="Fitzgerald M."/>
            <person name="Haas B.J."/>
            <person name="Zeng Q."/>
            <person name="Young S."/>
            <person name="Adiconis X."/>
            <person name="Fan L."/>
            <person name="Levin J.Z."/>
            <person name="Mitchell T.K."/>
            <person name="Okubara P.A."/>
            <person name="Farman M.L."/>
            <person name="Kohn L.M."/>
            <person name="Birren B."/>
            <person name="Ma L.-J."/>
            <person name="Dean R.A."/>
        </authorList>
    </citation>
    <scope>NUCLEOTIDE SEQUENCE</scope>
    <source>
        <strain evidence="3">ATCC 64411 / 73-15</strain>
    </source>
</reference>
<evidence type="ECO:0000313" key="4">
    <source>
        <dbReference type="Proteomes" id="UP000011715"/>
    </source>
</evidence>
<evidence type="ECO:0000313" key="2">
    <source>
        <dbReference type="EMBL" id="KLU90893.1"/>
    </source>
</evidence>